<evidence type="ECO:0000313" key="1">
    <source>
        <dbReference type="EMBL" id="CAB4013734.1"/>
    </source>
</evidence>
<proteinExistence type="predicted"/>
<evidence type="ECO:0000313" key="2">
    <source>
        <dbReference type="Proteomes" id="UP001152795"/>
    </source>
</evidence>
<dbReference type="EMBL" id="CACRXK020007999">
    <property type="protein sequence ID" value="CAB4013734.1"/>
    <property type="molecule type" value="Genomic_DNA"/>
</dbReference>
<keyword evidence="2" id="KW-1185">Reference proteome</keyword>
<organism evidence="1 2">
    <name type="scientific">Paramuricea clavata</name>
    <name type="common">Red gorgonian</name>
    <name type="synonym">Violescent sea-whip</name>
    <dbReference type="NCBI Taxonomy" id="317549"/>
    <lineage>
        <taxon>Eukaryota</taxon>
        <taxon>Metazoa</taxon>
        <taxon>Cnidaria</taxon>
        <taxon>Anthozoa</taxon>
        <taxon>Octocorallia</taxon>
        <taxon>Malacalcyonacea</taxon>
        <taxon>Plexauridae</taxon>
        <taxon>Paramuricea</taxon>
    </lineage>
</organism>
<name>A0A6S7I5D2_PARCT</name>
<accession>A0A6S7I5D2</accession>
<protein>
    <submittedName>
        <fullName evidence="1">Uncharacterized protein</fullName>
    </submittedName>
</protein>
<sequence length="145" mass="16712">MVYKGRVRADKLEQAIDLRMTKHLSFRKIASELNISPSTAGRVVKKFLLPTPPTQKVKRKLGRPLGLTAQDKSKLEEALFMLRKKHIKYTVRKVIETSGLCSTKVSYRTFSRYIHAIVKTLPEQSTYCQCKSRANHIRVKIEPQQ</sequence>
<reference evidence="1" key="1">
    <citation type="submission" date="2020-04" db="EMBL/GenBank/DDBJ databases">
        <authorList>
            <person name="Alioto T."/>
            <person name="Alioto T."/>
            <person name="Gomez Garrido J."/>
        </authorList>
    </citation>
    <scope>NUCLEOTIDE SEQUENCE</scope>
    <source>
        <strain evidence="1">A484AB</strain>
    </source>
</reference>
<dbReference type="Proteomes" id="UP001152795">
    <property type="component" value="Unassembled WGS sequence"/>
</dbReference>
<comment type="caution">
    <text evidence="1">The sequence shown here is derived from an EMBL/GenBank/DDBJ whole genome shotgun (WGS) entry which is preliminary data.</text>
</comment>
<gene>
    <name evidence="1" type="ORF">PACLA_8A016290</name>
</gene>
<dbReference type="AlphaFoldDB" id="A0A6S7I5D2"/>